<feature type="transmembrane region" description="Helical" evidence="1">
    <location>
        <begin position="74"/>
        <end position="93"/>
    </location>
</feature>
<comment type="caution">
    <text evidence="2">The sequence shown here is derived from an EMBL/GenBank/DDBJ whole genome shotgun (WGS) entry which is preliminary data.</text>
</comment>
<gene>
    <name evidence="2" type="ORF">C3L33_15483</name>
</gene>
<evidence type="ECO:0000256" key="1">
    <source>
        <dbReference type="SAM" id="Phobius"/>
    </source>
</evidence>
<reference evidence="2 3" key="1">
    <citation type="journal article" date="2019" name="Genome Biol. Evol.">
        <title>The Rhododendron genome and chromosomal organization provide insight into shared whole-genome duplications across the heath family (Ericaceae).</title>
        <authorList>
            <person name="Soza V.L."/>
            <person name="Lindsley D."/>
            <person name="Waalkes A."/>
            <person name="Ramage E."/>
            <person name="Patwardhan R.P."/>
            <person name="Burton J.N."/>
            <person name="Adey A."/>
            <person name="Kumar A."/>
            <person name="Qiu R."/>
            <person name="Shendure J."/>
            <person name="Hall B."/>
        </authorList>
    </citation>
    <scope>NUCLEOTIDE SEQUENCE [LARGE SCALE GENOMIC DNA]</scope>
    <source>
        <strain evidence="2">RSF 1966-606</strain>
    </source>
</reference>
<dbReference type="EMBL" id="QEFC01002371">
    <property type="protein sequence ID" value="KAE9452618.1"/>
    <property type="molecule type" value="Genomic_DNA"/>
</dbReference>
<dbReference type="OrthoDB" id="1433466at2759"/>
<keyword evidence="1" id="KW-0812">Transmembrane</keyword>
<keyword evidence="3" id="KW-1185">Reference proteome</keyword>
<dbReference type="AlphaFoldDB" id="A0A6A4LDK1"/>
<proteinExistence type="predicted"/>
<name>A0A6A4LDK1_9ERIC</name>
<keyword evidence="1" id="KW-1133">Transmembrane helix</keyword>
<accession>A0A6A4LDK1</accession>
<dbReference type="PANTHER" id="PTHR31210:SF47">
    <property type="entry name" value="OS07G0564800 PROTEIN"/>
    <property type="match status" value="1"/>
</dbReference>
<sequence length="95" mass="10438">MYTCITSVLGSSPTLTYMLLLLFWQNDLVHGWGMDMKLGYCAQGDRTRKVGVVDSEYIVHQGIQTLGGASARKVICSSCSFVFIFILAVNAPLND</sequence>
<dbReference type="Proteomes" id="UP000428333">
    <property type="component" value="Linkage Group LG09"/>
</dbReference>
<organism evidence="2 3">
    <name type="scientific">Rhododendron williamsianum</name>
    <dbReference type="NCBI Taxonomy" id="262921"/>
    <lineage>
        <taxon>Eukaryota</taxon>
        <taxon>Viridiplantae</taxon>
        <taxon>Streptophyta</taxon>
        <taxon>Embryophyta</taxon>
        <taxon>Tracheophyta</taxon>
        <taxon>Spermatophyta</taxon>
        <taxon>Magnoliopsida</taxon>
        <taxon>eudicotyledons</taxon>
        <taxon>Gunneridae</taxon>
        <taxon>Pentapetalae</taxon>
        <taxon>asterids</taxon>
        <taxon>Ericales</taxon>
        <taxon>Ericaceae</taxon>
        <taxon>Ericoideae</taxon>
        <taxon>Rhodoreae</taxon>
        <taxon>Rhododendron</taxon>
    </lineage>
</organism>
<evidence type="ECO:0000313" key="2">
    <source>
        <dbReference type="EMBL" id="KAE9452618.1"/>
    </source>
</evidence>
<keyword evidence="1" id="KW-0472">Membrane</keyword>
<dbReference type="Pfam" id="PF05212">
    <property type="entry name" value="DUF707"/>
    <property type="match status" value="1"/>
</dbReference>
<protein>
    <submittedName>
        <fullName evidence="2">Uncharacterized protein</fullName>
    </submittedName>
</protein>
<feature type="non-terminal residue" evidence="2">
    <location>
        <position position="1"/>
    </location>
</feature>
<dbReference type="PANTHER" id="PTHR31210">
    <property type="entry name" value="OS06G0731900 PROTEIN"/>
    <property type="match status" value="1"/>
</dbReference>
<dbReference type="InterPro" id="IPR007877">
    <property type="entry name" value="DUF707"/>
</dbReference>
<evidence type="ECO:0000313" key="3">
    <source>
        <dbReference type="Proteomes" id="UP000428333"/>
    </source>
</evidence>